<feature type="region of interest" description="Disordered" evidence="4">
    <location>
        <begin position="27"/>
        <end position="76"/>
    </location>
</feature>
<feature type="repeat" description="ANK" evidence="3">
    <location>
        <begin position="107"/>
        <end position="139"/>
    </location>
</feature>
<sequence length="228" mass="24117">MRSQTISNRNILLLFFIAGLTSIGCGPERLKPDDLPRREREEVIVSSPAPAADAPATAASPDTSTTPKSDPDSTRDDAFREAAMQGDLQTVKQLATDGTEIDAAGPGGRTALQLAAFDGHLDTVEWLIDQHADVDHRDEFGRTALMYAATGANASTVKALLSAGADLQLVDGDEHFNALMFAAAEGQAEVVELLLEKGADRSAKDIDGETAMDFAKANGHDAVVKLLD</sequence>
<feature type="repeat" description="ANK" evidence="3">
    <location>
        <begin position="174"/>
        <end position="206"/>
    </location>
</feature>
<dbReference type="Proteomes" id="UP000536179">
    <property type="component" value="Unassembled WGS sequence"/>
</dbReference>
<dbReference type="EMBL" id="JACHXU010000012">
    <property type="protein sequence ID" value="MBB3207713.1"/>
    <property type="molecule type" value="Genomic_DNA"/>
</dbReference>
<evidence type="ECO:0000256" key="3">
    <source>
        <dbReference type="PROSITE-ProRule" id="PRU00023"/>
    </source>
</evidence>
<feature type="compositionally biased region" description="Basic and acidic residues" evidence="4">
    <location>
        <begin position="28"/>
        <end position="43"/>
    </location>
</feature>
<accession>A0A7W5H6V5</accession>
<dbReference type="PANTHER" id="PTHR24171:SF10">
    <property type="entry name" value="ANKYRIN REPEAT DOMAIN-CONTAINING PROTEIN 29-LIKE"/>
    <property type="match status" value="1"/>
</dbReference>
<dbReference type="RefSeq" id="WP_184306024.1">
    <property type="nucleotide sequence ID" value="NZ_JACHXU010000012.1"/>
</dbReference>
<evidence type="ECO:0000256" key="1">
    <source>
        <dbReference type="ARBA" id="ARBA00022737"/>
    </source>
</evidence>
<dbReference type="AlphaFoldDB" id="A0A7W5H6V5"/>
<dbReference type="PROSITE" id="PS51257">
    <property type="entry name" value="PROKAR_LIPOPROTEIN"/>
    <property type="match status" value="1"/>
</dbReference>
<dbReference type="Pfam" id="PF12796">
    <property type="entry name" value="Ank_2"/>
    <property type="match status" value="1"/>
</dbReference>
<evidence type="ECO:0000313" key="5">
    <source>
        <dbReference type="EMBL" id="MBB3207713.1"/>
    </source>
</evidence>
<keyword evidence="1" id="KW-0677">Repeat</keyword>
<dbReference type="PROSITE" id="PS50297">
    <property type="entry name" value="ANK_REP_REGION"/>
    <property type="match status" value="3"/>
</dbReference>
<dbReference type="Gene3D" id="1.25.40.20">
    <property type="entry name" value="Ankyrin repeat-containing domain"/>
    <property type="match status" value="2"/>
</dbReference>
<dbReference type="InterPro" id="IPR002110">
    <property type="entry name" value="Ankyrin_rpt"/>
</dbReference>
<evidence type="ECO:0000256" key="2">
    <source>
        <dbReference type="ARBA" id="ARBA00023043"/>
    </source>
</evidence>
<dbReference type="PROSITE" id="PS50088">
    <property type="entry name" value="ANK_REPEAT"/>
    <property type="match status" value="3"/>
</dbReference>
<dbReference type="SMART" id="SM00248">
    <property type="entry name" value="ANK"/>
    <property type="match status" value="4"/>
</dbReference>
<dbReference type="PRINTS" id="PR01415">
    <property type="entry name" value="ANKYRIN"/>
</dbReference>
<name>A0A7W5H6V5_9BACT</name>
<keyword evidence="6" id="KW-1185">Reference proteome</keyword>
<dbReference type="Pfam" id="PF13637">
    <property type="entry name" value="Ank_4"/>
    <property type="match status" value="1"/>
</dbReference>
<feature type="compositionally biased region" description="Low complexity" evidence="4">
    <location>
        <begin position="46"/>
        <end position="68"/>
    </location>
</feature>
<evidence type="ECO:0000256" key="4">
    <source>
        <dbReference type="SAM" id="MobiDB-lite"/>
    </source>
</evidence>
<reference evidence="5 6" key="1">
    <citation type="submission" date="2020-08" db="EMBL/GenBank/DDBJ databases">
        <title>Genomic Encyclopedia of Type Strains, Phase III (KMG-III): the genomes of soil and plant-associated and newly described type strains.</title>
        <authorList>
            <person name="Whitman W."/>
        </authorList>
    </citation>
    <scope>NUCLEOTIDE SEQUENCE [LARGE SCALE GENOMIC DNA]</scope>
    <source>
        <strain evidence="5 6">CECT 8075</strain>
    </source>
</reference>
<comment type="caution">
    <text evidence="5">The sequence shown here is derived from an EMBL/GenBank/DDBJ whole genome shotgun (WGS) entry which is preliminary data.</text>
</comment>
<dbReference type="SUPFAM" id="SSF48403">
    <property type="entry name" value="Ankyrin repeat"/>
    <property type="match status" value="1"/>
</dbReference>
<gene>
    <name evidence="5" type="ORF">FHS27_003540</name>
</gene>
<proteinExistence type="predicted"/>
<keyword evidence="2 3" id="KW-0040">ANK repeat</keyword>
<evidence type="ECO:0000313" key="6">
    <source>
        <dbReference type="Proteomes" id="UP000536179"/>
    </source>
</evidence>
<dbReference type="InterPro" id="IPR036770">
    <property type="entry name" value="Ankyrin_rpt-contain_sf"/>
</dbReference>
<feature type="repeat" description="ANK" evidence="3">
    <location>
        <begin position="140"/>
        <end position="172"/>
    </location>
</feature>
<protein>
    <submittedName>
        <fullName evidence="5">Ankyrin repeat protein</fullName>
    </submittedName>
</protein>
<dbReference type="PANTHER" id="PTHR24171">
    <property type="entry name" value="ANKYRIN REPEAT DOMAIN-CONTAINING PROTEIN 39-RELATED"/>
    <property type="match status" value="1"/>
</dbReference>
<organism evidence="5 6">
    <name type="scientific">Aporhodopirellula rubra</name>
    <dbReference type="NCBI Taxonomy" id="980271"/>
    <lineage>
        <taxon>Bacteria</taxon>
        <taxon>Pseudomonadati</taxon>
        <taxon>Planctomycetota</taxon>
        <taxon>Planctomycetia</taxon>
        <taxon>Pirellulales</taxon>
        <taxon>Pirellulaceae</taxon>
        <taxon>Aporhodopirellula</taxon>
    </lineage>
</organism>